<reference evidence="4 5" key="1">
    <citation type="submission" date="2016-07" db="EMBL/GenBank/DDBJ databases">
        <title>Pervasive Adenine N6-methylation of Active Genes in Fungi.</title>
        <authorList>
            <consortium name="DOE Joint Genome Institute"/>
            <person name="Mondo S.J."/>
            <person name="Dannebaum R.O."/>
            <person name="Kuo R.C."/>
            <person name="Labutti K."/>
            <person name="Haridas S."/>
            <person name="Kuo A."/>
            <person name="Salamov A."/>
            <person name="Ahrendt S.R."/>
            <person name="Lipzen A."/>
            <person name="Sullivan W."/>
            <person name="Andreopoulos W.B."/>
            <person name="Clum A."/>
            <person name="Lindquist E."/>
            <person name="Daum C."/>
            <person name="Ramamoorthy G.K."/>
            <person name="Gryganskyi A."/>
            <person name="Culley D."/>
            <person name="Magnuson J.K."/>
            <person name="James T.Y."/>
            <person name="O'Malley M.A."/>
            <person name="Stajich J.E."/>
            <person name="Spatafora J.W."/>
            <person name="Visel A."/>
            <person name="Grigoriev I.V."/>
        </authorList>
    </citation>
    <scope>NUCLEOTIDE SEQUENCE [LARGE SCALE GENOMIC DNA]</scope>
    <source>
        <strain evidence="4 5">CBS 931.73</strain>
    </source>
</reference>
<dbReference type="PANTHER" id="PTHR28074">
    <property type="entry name" value="ATP SYNTHASE SUBUNIT K, MITOCHONDRIAL"/>
    <property type="match status" value="1"/>
</dbReference>
<dbReference type="Pfam" id="PF11022">
    <property type="entry name" value="ATP19"/>
    <property type="match status" value="1"/>
</dbReference>
<dbReference type="GO" id="GO:0031966">
    <property type="term" value="C:mitochondrial membrane"/>
    <property type="evidence" value="ECO:0007669"/>
    <property type="project" value="UniProtKB-SubCell"/>
</dbReference>
<dbReference type="Proteomes" id="UP000193498">
    <property type="component" value="Unassembled WGS sequence"/>
</dbReference>
<dbReference type="OrthoDB" id="2094445at2759"/>
<evidence type="ECO:0000256" key="2">
    <source>
        <dbReference type="ARBA" id="ARBA00023128"/>
    </source>
</evidence>
<dbReference type="PANTHER" id="PTHR28074:SF1">
    <property type="entry name" value="ATP SYNTHASE SUBUNIT K, MITOCHONDRIAL"/>
    <property type="match status" value="1"/>
</dbReference>
<dbReference type="FunCoup" id="A0A1Y1ZC96">
    <property type="interactions" value="131"/>
</dbReference>
<accession>A0A1Y1ZC96</accession>
<keyword evidence="3" id="KW-0472">Membrane</keyword>
<dbReference type="GO" id="GO:0015986">
    <property type="term" value="P:proton motive force-driven ATP synthesis"/>
    <property type="evidence" value="ECO:0007669"/>
    <property type="project" value="TreeGrafter"/>
</dbReference>
<protein>
    <submittedName>
        <fullName evidence="4">Uncharacterized protein</fullName>
    </submittedName>
</protein>
<dbReference type="AlphaFoldDB" id="A0A1Y1ZC96"/>
<sequence length="77" mass="8217">MGGYYVIAGKKILNEYLAIGTLVGLGAGVYAATKYTGSNQSATPIAEKPLPTVDTTVDEEDFINEFIRAAESEETKN</sequence>
<keyword evidence="2" id="KW-0496">Mitochondrion</keyword>
<comment type="caution">
    <text evidence="4">The sequence shown here is derived from an EMBL/GenBank/DDBJ whole genome shotgun (WGS) entry which is preliminary data.</text>
</comment>
<evidence type="ECO:0000313" key="4">
    <source>
        <dbReference type="EMBL" id="ORY07587.1"/>
    </source>
</evidence>
<organism evidence="4 5">
    <name type="scientific">Basidiobolus meristosporus CBS 931.73</name>
    <dbReference type="NCBI Taxonomy" id="1314790"/>
    <lineage>
        <taxon>Eukaryota</taxon>
        <taxon>Fungi</taxon>
        <taxon>Fungi incertae sedis</taxon>
        <taxon>Zoopagomycota</taxon>
        <taxon>Entomophthoromycotina</taxon>
        <taxon>Basidiobolomycetes</taxon>
        <taxon>Basidiobolales</taxon>
        <taxon>Basidiobolaceae</taxon>
        <taxon>Basidiobolus</taxon>
    </lineage>
</organism>
<keyword evidence="5" id="KW-1185">Reference proteome</keyword>
<proteinExistence type="predicted"/>
<dbReference type="InParanoid" id="A0A1Y1ZC96"/>
<dbReference type="InterPro" id="IPR021278">
    <property type="entry name" value="ATP19"/>
</dbReference>
<dbReference type="STRING" id="1314790.A0A1Y1ZC96"/>
<evidence type="ECO:0000256" key="3">
    <source>
        <dbReference type="ARBA" id="ARBA00023136"/>
    </source>
</evidence>
<comment type="subcellular location">
    <subcellularLocation>
        <location evidence="1">Mitochondrion membrane</location>
    </subcellularLocation>
</comment>
<evidence type="ECO:0000256" key="1">
    <source>
        <dbReference type="ARBA" id="ARBA00004325"/>
    </source>
</evidence>
<name>A0A1Y1ZC96_9FUNG</name>
<evidence type="ECO:0000313" key="5">
    <source>
        <dbReference type="Proteomes" id="UP000193498"/>
    </source>
</evidence>
<gene>
    <name evidence="4" type="ORF">K493DRAFT_343928</name>
</gene>
<dbReference type="EMBL" id="MCFE01000007">
    <property type="protein sequence ID" value="ORY07587.1"/>
    <property type="molecule type" value="Genomic_DNA"/>
</dbReference>